<accession>A0A7W7GVX8</accession>
<dbReference type="Proteomes" id="UP000546162">
    <property type="component" value="Unassembled WGS sequence"/>
</dbReference>
<reference evidence="1 2" key="1">
    <citation type="submission" date="2020-08" db="EMBL/GenBank/DDBJ databases">
        <title>Sequencing the genomes of 1000 actinobacteria strains.</title>
        <authorList>
            <person name="Klenk H.-P."/>
        </authorList>
    </citation>
    <scope>NUCLEOTIDE SEQUENCE [LARGE SCALE GENOMIC DNA]</scope>
    <source>
        <strain evidence="1 2">DSM 45809</strain>
    </source>
</reference>
<organism evidence="1 2">
    <name type="scientific">Actinoplanes octamycinicus</name>
    <dbReference type="NCBI Taxonomy" id="135948"/>
    <lineage>
        <taxon>Bacteria</taxon>
        <taxon>Bacillati</taxon>
        <taxon>Actinomycetota</taxon>
        <taxon>Actinomycetes</taxon>
        <taxon>Micromonosporales</taxon>
        <taxon>Micromonosporaceae</taxon>
        <taxon>Actinoplanes</taxon>
    </lineage>
</organism>
<name>A0A7W7GVX8_9ACTN</name>
<comment type="caution">
    <text evidence="1">The sequence shown here is derived from an EMBL/GenBank/DDBJ whole genome shotgun (WGS) entry which is preliminary data.</text>
</comment>
<dbReference type="AlphaFoldDB" id="A0A7W7GVX8"/>
<dbReference type="EMBL" id="JACHNB010000001">
    <property type="protein sequence ID" value="MBB4739251.1"/>
    <property type="molecule type" value="Genomic_DNA"/>
</dbReference>
<dbReference type="RefSeq" id="WP_185039818.1">
    <property type="nucleotide sequence ID" value="NZ_BAABFG010000005.1"/>
</dbReference>
<evidence type="ECO:0000313" key="2">
    <source>
        <dbReference type="Proteomes" id="UP000546162"/>
    </source>
</evidence>
<gene>
    <name evidence="1" type="ORF">BJY16_002710</name>
</gene>
<protein>
    <submittedName>
        <fullName evidence="1">Uncharacterized protein</fullName>
    </submittedName>
</protein>
<proteinExistence type="predicted"/>
<sequence length="66" mass="7054">MAPTDLSVDLDEPAEPARMVDYTAAMCGETLAGAVWLDRHDAGCEDFCSRVAVVCLNPLDRVLVTG</sequence>
<evidence type="ECO:0000313" key="1">
    <source>
        <dbReference type="EMBL" id="MBB4739251.1"/>
    </source>
</evidence>
<keyword evidence="2" id="KW-1185">Reference proteome</keyword>